<feature type="transmembrane region" description="Helical" evidence="1">
    <location>
        <begin position="16"/>
        <end position="37"/>
    </location>
</feature>
<proteinExistence type="predicted"/>
<gene>
    <name evidence="2" type="ORF">ACFPZI_32225</name>
</gene>
<evidence type="ECO:0008006" key="4">
    <source>
        <dbReference type="Google" id="ProtNLM"/>
    </source>
</evidence>
<reference evidence="3" key="1">
    <citation type="journal article" date="2019" name="Int. J. Syst. Evol. Microbiol.">
        <title>The Global Catalogue of Microorganisms (GCM) 10K type strain sequencing project: providing services to taxonomists for standard genome sequencing and annotation.</title>
        <authorList>
            <consortium name="The Broad Institute Genomics Platform"/>
            <consortium name="The Broad Institute Genome Sequencing Center for Infectious Disease"/>
            <person name="Wu L."/>
            <person name="Ma J."/>
        </authorList>
    </citation>
    <scope>NUCLEOTIDE SEQUENCE [LARGE SCALE GENOMIC DNA]</scope>
    <source>
        <strain evidence="3">JCM 10411</strain>
    </source>
</reference>
<dbReference type="Proteomes" id="UP001596180">
    <property type="component" value="Unassembled WGS sequence"/>
</dbReference>
<evidence type="ECO:0000256" key="1">
    <source>
        <dbReference type="SAM" id="Phobius"/>
    </source>
</evidence>
<feature type="transmembrane region" description="Helical" evidence="1">
    <location>
        <begin position="43"/>
        <end position="63"/>
    </location>
</feature>
<keyword evidence="3" id="KW-1185">Reference proteome</keyword>
<keyword evidence="1" id="KW-0812">Transmembrane</keyword>
<protein>
    <recommendedName>
        <fullName evidence="4">DUF2530 domain-containing protein</fullName>
    </recommendedName>
</protein>
<dbReference type="EMBL" id="JBHSOA010000098">
    <property type="protein sequence ID" value="MFC5856267.1"/>
    <property type="molecule type" value="Genomic_DNA"/>
</dbReference>
<name>A0ABW1E5Z4_9ACTN</name>
<evidence type="ECO:0000313" key="2">
    <source>
        <dbReference type="EMBL" id="MFC5856267.1"/>
    </source>
</evidence>
<keyword evidence="1" id="KW-0472">Membrane</keyword>
<sequence length="74" mass="8438">MYPRPVKDLRPAAPDLLIWVIAWVLVTVMFWLVAQATGSPNNWYASALLAGVSVAVGELVDRYKQKRRIRKRKS</sequence>
<accession>A0ABW1E5Z4</accession>
<organism evidence="2 3">
    <name type="scientific">Streptomyces chlorus</name>
    <dbReference type="NCBI Taxonomy" id="887452"/>
    <lineage>
        <taxon>Bacteria</taxon>
        <taxon>Bacillati</taxon>
        <taxon>Actinomycetota</taxon>
        <taxon>Actinomycetes</taxon>
        <taxon>Kitasatosporales</taxon>
        <taxon>Streptomycetaceae</taxon>
        <taxon>Streptomyces</taxon>
    </lineage>
</organism>
<keyword evidence="1" id="KW-1133">Transmembrane helix</keyword>
<comment type="caution">
    <text evidence="2">The sequence shown here is derived from an EMBL/GenBank/DDBJ whole genome shotgun (WGS) entry which is preliminary data.</text>
</comment>
<dbReference type="RefSeq" id="WP_381370698.1">
    <property type="nucleotide sequence ID" value="NZ_JBHSOA010000098.1"/>
</dbReference>
<evidence type="ECO:0000313" key="3">
    <source>
        <dbReference type="Proteomes" id="UP001596180"/>
    </source>
</evidence>